<reference evidence="4" key="2">
    <citation type="submission" date="2012-11" db="EMBL/GenBank/DDBJ databases">
        <authorList>
            <person name="Kuo A."/>
            <person name="Curtis B.A."/>
            <person name="Tanifuji G."/>
            <person name="Burki F."/>
            <person name="Gruber A."/>
            <person name="Irimia M."/>
            <person name="Maruyama S."/>
            <person name="Arias M.C."/>
            <person name="Ball S.G."/>
            <person name="Gile G.H."/>
            <person name="Hirakawa Y."/>
            <person name="Hopkins J.F."/>
            <person name="Rensing S.A."/>
            <person name="Schmutz J."/>
            <person name="Symeonidi A."/>
            <person name="Elias M."/>
            <person name="Eveleigh R.J."/>
            <person name="Herman E.K."/>
            <person name="Klute M.J."/>
            <person name="Nakayama T."/>
            <person name="Obornik M."/>
            <person name="Reyes-Prieto A."/>
            <person name="Armbrust E.V."/>
            <person name="Aves S.J."/>
            <person name="Beiko R.G."/>
            <person name="Coutinho P."/>
            <person name="Dacks J.B."/>
            <person name="Durnford D.G."/>
            <person name="Fast N.M."/>
            <person name="Green B.R."/>
            <person name="Grisdale C."/>
            <person name="Hempe F."/>
            <person name="Henrissat B."/>
            <person name="Hoppner M.P."/>
            <person name="Ishida K.-I."/>
            <person name="Kim E."/>
            <person name="Koreny L."/>
            <person name="Kroth P.G."/>
            <person name="Liu Y."/>
            <person name="Malik S.-B."/>
            <person name="Maier U.G."/>
            <person name="McRose D."/>
            <person name="Mock T."/>
            <person name="Neilson J.A."/>
            <person name="Onodera N.T."/>
            <person name="Poole A.M."/>
            <person name="Pritham E.J."/>
            <person name="Richards T.A."/>
            <person name="Rocap G."/>
            <person name="Roy S.W."/>
            <person name="Sarai C."/>
            <person name="Schaack S."/>
            <person name="Shirato S."/>
            <person name="Slamovits C.H."/>
            <person name="Spencer D.F."/>
            <person name="Suzuki S."/>
            <person name="Worden A.Z."/>
            <person name="Zauner S."/>
            <person name="Barry K."/>
            <person name="Bell C."/>
            <person name="Bharti A.K."/>
            <person name="Crow J.A."/>
            <person name="Grimwood J."/>
            <person name="Kramer R."/>
            <person name="Lindquist E."/>
            <person name="Lucas S."/>
            <person name="Salamov A."/>
            <person name="McFadden G.I."/>
            <person name="Lane C.E."/>
            <person name="Keeling P.J."/>
            <person name="Gray M.W."/>
            <person name="Grigoriev I.V."/>
            <person name="Archibald J.M."/>
        </authorList>
    </citation>
    <scope>NUCLEOTIDE SEQUENCE</scope>
    <source>
        <strain evidence="4">CCMP2712</strain>
    </source>
</reference>
<keyword evidence="1" id="KW-0472">Membrane</keyword>
<dbReference type="AlphaFoldDB" id="L1J9L7"/>
<sequence>MCQISITVLIPMSVVSMALGLALLIAGIVAGALKVPDDCKQIESTYNTGYYDVYNSGYDNGYNVGFNLGFNSGYNYGYNSGYNYGYYGYNAGFDAGTYYNLAPSASYANTYPSEYTGYSSSNYYRAYQSGYNSGYNAGYSGFNAGYNTGYNTGYNQGHDSFQNGVNFNTGYSSGSYRSTAYKSEYSLEYKARYQSVEYSPLTARQEDYYPFSDCNAASSSARGSVLSASLLGCVPAFFYIVSGALGIAAGIYRSKIVGGFYLALLIVALICSLLALLLLPFISLAGLYFCGYTAFNGSTFCDAFIRVFWTIEILNGCLFFYEFALSIITCVLCCRPNEWGQDNTAVDLLPIASMTSDVVHQQPANAHQERTRVAGPTHGKTEAARLQRAAEGHVLRM</sequence>
<evidence type="ECO:0000313" key="3">
    <source>
        <dbReference type="EnsemblProtists" id="EKX45226"/>
    </source>
</evidence>
<feature type="transmembrane region" description="Helical" evidence="1">
    <location>
        <begin position="6"/>
        <end position="33"/>
    </location>
</feature>
<organism evidence="2">
    <name type="scientific">Guillardia theta (strain CCMP2712)</name>
    <name type="common">Cryptophyte</name>
    <dbReference type="NCBI Taxonomy" id="905079"/>
    <lineage>
        <taxon>Eukaryota</taxon>
        <taxon>Cryptophyceae</taxon>
        <taxon>Pyrenomonadales</taxon>
        <taxon>Geminigeraceae</taxon>
        <taxon>Guillardia</taxon>
    </lineage>
</organism>
<evidence type="ECO:0000313" key="4">
    <source>
        <dbReference type="Proteomes" id="UP000011087"/>
    </source>
</evidence>
<proteinExistence type="predicted"/>
<keyword evidence="1" id="KW-1133">Transmembrane helix</keyword>
<dbReference type="EMBL" id="JH993000">
    <property type="protein sequence ID" value="EKX45226.1"/>
    <property type="molecule type" value="Genomic_DNA"/>
</dbReference>
<evidence type="ECO:0000256" key="1">
    <source>
        <dbReference type="SAM" id="Phobius"/>
    </source>
</evidence>
<feature type="transmembrane region" description="Helical" evidence="1">
    <location>
        <begin position="228"/>
        <end position="252"/>
    </location>
</feature>
<dbReference type="EnsemblProtists" id="EKX45226">
    <property type="protein sequence ID" value="EKX45226"/>
    <property type="gene ID" value="GUITHDRAFT_139144"/>
</dbReference>
<reference evidence="3" key="3">
    <citation type="submission" date="2015-06" db="UniProtKB">
        <authorList>
            <consortium name="EnsemblProtists"/>
        </authorList>
    </citation>
    <scope>IDENTIFICATION</scope>
</reference>
<reference evidence="2 4" key="1">
    <citation type="journal article" date="2012" name="Nature">
        <title>Algal genomes reveal evolutionary mosaicism and the fate of nucleomorphs.</title>
        <authorList>
            <consortium name="DOE Joint Genome Institute"/>
            <person name="Curtis B.A."/>
            <person name="Tanifuji G."/>
            <person name="Burki F."/>
            <person name="Gruber A."/>
            <person name="Irimia M."/>
            <person name="Maruyama S."/>
            <person name="Arias M.C."/>
            <person name="Ball S.G."/>
            <person name="Gile G.H."/>
            <person name="Hirakawa Y."/>
            <person name="Hopkins J.F."/>
            <person name="Kuo A."/>
            <person name="Rensing S.A."/>
            <person name="Schmutz J."/>
            <person name="Symeonidi A."/>
            <person name="Elias M."/>
            <person name="Eveleigh R.J."/>
            <person name="Herman E.K."/>
            <person name="Klute M.J."/>
            <person name="Nakayama T."/>
            <person name="Obornik M."/>
            <person name="Reyes-Prieto A."/>
            <person name="Armbrust E.V."/>
            <person name="Aves S.J."/>
            <person name="Beiko R.G."/>
            <person name="Coutinho P."/>
            <person name="Dacks J.B."/>
            <person name="Durnford D.G."/>
            <person name="Fast N.M."/>
            <person name="Green B.R."/>
            <person name="Grisdale C.J."/>
            <person name="Hempel F."/>
            <person name="Henrissat B."/>
            <person name="Hoppner M.P."/>
            <person name="Ishida K."/>
            <person name="Kim E."/>
            <person name="Koreny L."/>
            <person name="Kroth P.G."/>
            <person name="Liu Y."/>
            <person name="Malik S.B."/>
            <person name="Maier U.G."/>
            <person name="McRose D."/>
            <person name="Mock T."/>
            <person name="Neilson J.A."/>
            <person name="Onodera N.T."/>
            <person name="Poole A.M."/>
            <person name="Pritham E.J."/>
            <person name="Richards T.A."/>
            <person name="Rocap G."/>
            <person name="Roy S.W."/>
            <person name="Sarai C."/>
            <person name="Schaack S."/>
            <person name="Shirato S."/>
            <person name="Slamovits C.H."/>
            <person name="Spencer D.F."/>
            <person name="Suzuki S."/>
            <person name="Worden A.Z."/>
            <person name="Zauner S."/>
            <person name="Barry K."/>
            <person name="Bell C."/>
            <person name="Bharti A.K."/>
            <person name="Crow J.A."/>
            <person name="Grimwood J."/>
            <person name="Kramer R."/>
            <person name="Lindquist E."/>
            <person name="Lucas S."/>
            <person name="Salamov A."/>
            <person name="McFadden G.I."/>
            <person name="Lane C.E."/>
            <person name="Keeling P.J."/>
            <person name="Gray M.W."/>
            <person name="Grigoriev I.V."/>
            <person name="Archibald J.M."/>
        </authorList>
    </citation>
    <scope>NUCLEOTIDE SEQUENCE</scope>
    <source>
        <strain evidence="2 4">CCMP2712</strain>
    </source>
</reference>
<feature type="transmembrane region" description="Helical" evidence="1">
    <location>
        <begin position="258"/>
        <end position="291"/>
    </location>
</feature>
<dbReference type="HOGENOM" id="CLU_571690_0_0_1"/>
<accession>L1J9L7</accession>
<keyword evidence="1" id="KW-0812">Transmembrane</keyword>
<feature type="transmembrane region" description="Helical" evidence="1">
    <location>
        <begin position="303"/>
        <end position="328"/>
    </location>
</feature>
<dbReference type="PaxDb" id="55529-EKX45226"/>
<dbReference type="KEGG" id="gtt:GUITHDRAFT_139144"/>
<name>L1J9L7_GUITC</name>
<dbReference type="GeneID" id="17301831"/>
<dbReference type="RefSeq" id="XP_005832206.1">
    <property type="nucleotide sequence ID" value="XM_005832149.1"/>
</dbReference>
<evidence type="ECO:0000313" key="2">
    <source>
        <dbReference type="EMBL" id="EKX45226.1"/>
    </source>
</evidence>
<protein>
    <submittedName>
        <fullName evidence="2 3">Uncharacterized protein</fullName>
    </submittedName>
</protein>
<gene>
    <name evidence="2" type="ORF">GUITHDRAFT_139144</name>
</gene>
<dbReference type="Proteomes" id="UP000011087">
    <property type="component" value="Unassembled WGS sequence"/>
</dbReference>
<keyword evidence="4" id="KW-1185">Reference proteome</keyword>